<feature type="domain" description="Adenovirus E3 region protein CR1" evidence="6">
    <location>
        <begin position="113"/>
        <end position="199"/>
    </location>
</feature>
<sequence>MNTLTSVVLLSLLVYFSQGNEQVVTLSLGDNYTLVGPQDTPVTWYGGKGINKLCEGNNVHFKQLKHNCNEQNLTLINVNKTYEAKYYGYRHDNTGKKDFRIVVITPTPKSKVPQTHNVFIKSGQNFTLHGPEYTPVQWFGGKKIVMLCDGSTVHHKELKHKCNKQNITLIKVNQTFEGHYYGYSNDNTYMEHYHVVVLNSDSKNQAQRKIIVTKKPDNGVVTPIQVTINPGTNFTLVGPTDVPIIWYDNGLEDPCKDKYKLRVECNEQNLTLINVNKTYETSFYGYGDKSHAKRYRVKVNTTNSKNVKIHHYTRQPTTITNHKQNFEMQVDDSINDKIPSTTVAIVVGVIAGFITLIIVILCYICCRKRPRSCNHMVDPLLSFSY</sequence>
<reference evidence="7 8" key="1">
    <citation type="journal article" date="2013" name="J. Virol.">
        <title>Homologous recombination in e3 genes of human adenovirus species d.</title>
        <authorList>
            <person name="Singh G."/>
            <person name="Robinson C.M."/>
            <person name="Dehghan S."/>
            <person name="Jones M.S."/>
            <person name="Dyer D.W."/>
            <person name="Seto D."/>
            <person name="Chodosh J."/>
        </authorList>
    </citation>
    <scope>NUCLEOTIDE SEQUENCE [LARGE SCALE GENOMIC DNA]</scope>
</reference>
<dbReference type="Pfam" id="PF02440">
    <property type="entry name" value="Adeno_E3_CR1"/>
    <property type="match status" value="3"/>
</dbReference>
<organism evidence="7 8">
    <name type="scientific">Human adenovirus 23</name>
    <dbReference type="NCBI Taxonomy" id="46925"/>
    <lineage>
        <taxon>Viruses</taxon>
        <taxon>Varidnaviria</taxon>
        <taxon>Bamfordvirae</taxon>
        <taxon>Preplasmiviricota</taxon>
        <taxon>Polisuviricotina</taxon>
        <taxon>Pharingeaviricetes</taxon>
        <taxon>Rowavirales</taxon>
        <taxon>Adenoviridae</taxon>
        <taxon>Mastadenovirus</taxon>
        <taxon>Mastadenovirus dominans</taxon>
        <taxon>Human mastadenovirus D</taxon>
    </lineage>
</organism>
<feature type="domain" description="Adenovirus E3 region protein CR2" evidence="5">
    <location>
        <begin position="338"/>
        <end position="372"/>
    </location>
</feature>
<gene>
    <name evidence="7" type="primary">E3</name>
</gene>
<dbReference type="EMBL" id="JN226750">
    <property type="protein sequence ID" value="AFK92306.1"/>
    <property type="molecule type" value="Genomic_DNA"/>
</dbReference>
<feature type="domain" description="Adenovirus E3 region protein CR1" evidence="6">
    <location>
        <begin position="223"/>
        <end position="301"/>
    </location>
</feature>
<dbReference type="Pfam" id="PF02439">
    <property type="entry name" value="Adeno_E3_CR2"/>
    <property type="match status" value="1"/>
</dbReference>
<evidence type="ECO:0000256" key="2">
    <source>
        <dbReference type="ARBA" id="ARBA00022518"/>
    </source>
</evidence>
<evidence type="ECO:0000256" key="3">
    <source>
        <dbReference type="ARBA" id="ARBA00023180"/>
    </source>
</evidence>
<evidence type="ECO:0000259" key="6">
    <source>
        <dbReference type="Pfam" id="PF02440"/>
    </source>
</evidence>
<dbReference type="Proteomes" id="UP000162729">
    <property type="component" value="Segment"/>
</dbReference>
<name>M0QUD6_9ADEN</name>
<proteinExistence type="inferred from homology"/>
<dbReference type="InterPro" id="IPR003470">
    <property type="entry name" value="Adeno_E3_CR2"/>
</dbReference>
<evidence type="ECO:0000256" key="4">
    <source>
        <dbReference type="SAM" id="Phobius"/>
    </source>
</evidence>
<keyword evidence="4" id="KW-1133">Transmembrane helix</keyword>
<keyword evidence="4" id="KW-0812">Transmembrane</keyword>
<feature type="domain" description="Adenovirus E3 region protein CR1" evidence="6">
    <location>
        <begin position="18"/>
        <end position="106"/>
    </location>
</feature>
<evidence type="ECO:0000256" key="1">
    <source>
        <dbReference type="ARBA" id="ARBA00006132"/>
    </source>
</evidence>
<evidence type="ECO:0000259" key="5">
    <source>
        <dbReference type="Pfam" id="PF02439"/>
    </source>
</evidence>
<dbReference type="InterPro" id="IPR003471">
    <property type="entry name" value="Adeno_E3_CR1"/>
</dbReference>
<evidence type="ECO:0000313" key="8">
    <source>
        <dbReference type="Proteomes" id="UP000162729"/>
    </source>
</evidence>
<keyword evidence="4" id="KW-0472">Membrane</keyword>
<evidence type="ECO:0000313" key="7">
    <source>
        <dbReference type="EMBL" id="AFK92306.1"/>
    </source>
</evidence>
<keyword evidence="3" id="KW-0325">Glycoprotein</keyword>
<comment type="similarity">
    <text evidence="1">Belongs to the adenoviridae E3_20 family.</text>
</comment>
<accession>M0QUD6</accession>
<protein>
    <submittedName>
        <fullName evidence="7">CR1-beta</fullName>
    </submittedName>
</protein>
<keyword evidence="2" id="KW-0244">Early protein</keyword>
<feature type="transmembrane region" description="Helical" evidence="4">
    <location>
        <begin position="343"/>
        <end position="366"/>
    </location>
</feature>